<dbReference type="CDD" id="cd02787">
    <property type="entry name" value="MopB_CT_ydeP"/>
    <property type="match status" value="1"/>
</dbReference>
<dbReference type="Pfam" id="PF01568">
    <property type="entry name" value="Molydop_binding"/>
    <property type="match status" value="1"/>
</dbReference>
<name>A0A1G9Z108_9ACTN</name>
<dbReference type="InterPro" id="IPR050123">
    <property type="entry name" value="Prok_molybdopt-oxidoreductase"/>
</dbReference>
<evidence type="ECO:0000256" key="1">
    <source>
        <dbReference type="ARBA" id="ARBA00001942"/>
    </source>
</evidence>
<protein>
    <submittedName>
        <fullName evidence="13">Formate dehydrogenase major subunit</fullName>
    </submittedName>
</protein>
<evidence type="ECO:0000256" key="2">
    <source>
        <dbReference type="ARBA" id="ARBA00001966"/>
    </source>
</evidence>
<dbReference type="RefSeq" id="WP_091023474.1">
    <property type="nucleotide sequence ID" value="NZ_BKAE01000007.1"/>
</dbReference>
<dbReference type="Pfam" id="PF00384">
    <property type="entry name" value="Molybdopterin"/>
    <property type="match status" value="1"/>
</dbReference>
<gene>
    <name evidence="13" type="ORF">SAMN05192576_1568</name>
</gene>
<keyword evidence="7" id="KW-0560">Oxidoreductase</keyword>
<dbReference type="GO" id="GO:0008863">
    <property type="term" value="F:formate dehydrogenase (NAD+) activity"/>
    <property type="evidence" value="ECO:0007669"/>
    <property type="project" value="InterPro"/>
</dbReference>
<proteinExistence type="inferred from homology"/>
<evidence type="ECO:0000313" key="14">
    <source>
        <dbReference type="Proteomes" id="UP000199004"/>
    </source>
</evidence>
<dbReference type="EMBL" id="FNIC01000002">
    <property type="protein sequence ID" value="SDN15004.1"/>
    <property type="molecule type" value="Genomic_DNA"/>
</dbReference>
<evidence type="ECO:0000256" key="8">
    <source>
        <dbReference type="ARBA" id="ARBA00023004"/>
    </source>
</evidence>
<dbReference type="GO" id="GO:0043546">
    <property type="term" value="F:molybdopterin cofactor binding"/>
    <property type="evidence" value="ECO:0007669"/>
    <property type="project" value="InterPro"/>
</dbReference>
<dbReference type="NCBIfam" id="TIGR01701">
    <property type="entry name" value="Fdhalpha-like"/>
    <property type="match status" value="1"/>
</dbReference>
<keyword evidence="5" id="KW-0500">Molybdenum</keyword>
<dbReference type="InterPro" id="IPR010046">
    <property type="entry name" value="Mopterin_OxRdtse_a_bac"/>
</dbReference>
<evidence type="ECO:0000256" key="10">
    <source>
        <dbReference type="SAM" id="MobiDB-lite"/>
    </source>
</evidence>
<dbReference type="InterPro" id="IPR037951">
    <property type="entry name" value="MopB_CT_YdeP"/>
</dbReference>
<evidence type="ECO:0000256" key="4">
    <source>
        <dbReference type="ARBA" id="ARBA00022485"/>
    </source>
</evidence>
<keyword evidence="8" id="KW-0408">Iron</keyword>
<evidence type="ECO:0000256" key="6">
    <source>
        <dbReference type="ARBA" id="ARBA00022723"/>
    </source>
</evidence>
<dbReference type="InterPro" id="IPR006657">
    <property type="entry name" value="MoPterin_dinucl-bd_dom"/>
</dbReference>
<feature type="region of interest" description="Disordered" evidence="10">
    <location>
        <begin position="514"/>
        <end position="545"/>
    </location>
</feature>
<dbReference type="AlphaFoldDB" id="A0A1G9Z108"/>
<dbReference type="GO" id="GO:0016020">
    <property type="term" value="C:membrane"/>
    <property type="evidence" value="ECO:0007669"/>
    <property type="project" value="TreeGrafter"/>
</dbReference>
<evidence type="ECO:0000256" key="9">
    <source>
        <dbReference type="ARBA" id="ARBA00023014"/>
    </source>
</evidence>
<evidence type="ECO:0000256" key="7">
    <source>
        <dbReference type="ARBA" id="ARBA00023002"/>
    </source>
</evidence>
<dbReference type="InterPro" id="IPR009010">
    <property type="entry name" value="Asp_de-COase-like_dom_sf"/>
</dbReference>
<feature type="domain" description="Molybdopterin oxidoreductase" evidence="11">
    <location>
        <begin position="122"/>
        <end position="493"/>
    </location>
</feature>
<sequence>MGRRAPRHDIDESAVEVGDAPDAVAGTTAVGVALRHAVEQMGVTRTARTLRKLNQADGFDCQGCAWPDPDPEHRHPAEFCENGAKAVTEEATRRLLDRGFFEQHPLADLEDRTDYWLGQQGRITEPMVLRAGATHYEPVSWDDAFALVAGHLRGLESPDEAVFYTSGKTSNEAAFAYQLFVRAFGTNNLPDCSNMCHESTSVALSETIGIGKGSVSLDDIHRARLVVVAGQNPGTNHPRMLTALEEAKRNGARILAINPLREAGLVRFKNPQKARGIVGHGTALADLHLPVRVNGDLALFQAIGALLLEWDAVDHDFVAHHTAGFDAWAEHLADLDWDVVERATGLTRAQVVEAAEMFRDSDATVLCWAMGITQHRNSVATVKEFVNVILAQGNIGKPGAGLCPVRGHSNVQGDRTMGIWERAKPEFLDALQAEFGFDPPREPGLDTVHAIRALRDGQARVFFGMGGNFVSAAPDTEVTEDAMRNADLTVHVSTKLNRSHVVTGREALILPALGRSERDRTGGRDQRVSVEDSMSAVHASRGPLAPASPHLRSEVDIVCTLAEATLGSAHDLPWAEFRSDYTAIRRRIANVVPGCAAYDEKVDQPGGFVLPHPPRDSRTFPTAAGLAVFSVSPIDVLHVPEGRLLLQTLRSHDQFNTTIYGLDDRYRGIKGGRRVVFVHPDDIAHLGFADGDRVDLVSEWHDGSERTAPGFRVVPYDTPRGCAAAYYPETNPLVPLDSTAVGSNTPASKSVVVRLEPARATKAGVSKAPLTGSVETGDKRSTDPIHQS</sequence>
<feature type="domain" description="Molybdopterin dinucleotide-binding" evidence="12">
    <location>
        <begin position="644"/>
        <end position="701"/>
    </location>
</feature>
<accession>A0A1G9Z108</accession>
<evidence type="ECO:0000256" key="3">
    <source>
        <dbReference type="ARBA" id="ARBA00010312"/>
    </source>
</evidence>
<comment type="cofactor">
    <cofactor evidence="1">
        <name>Mo-bis(molybdopterin guanine dinucleotide)</name>
        <dbReference type="ChEBI" id="CHEBI:60539"/>
    </cofactor>
</comment>
<dbReference type="STRING" id="1005944.SAMN05192576_1568"/>
<evidence type="ECO:0000256" key="5">
    <source>
        <dbReference type="ARBA" id="ARBA00022505"/>
    </source>
</evidence>
<dbReference type="Gene3D" id="3.40.50.740">
    <property type="match status" value="1"/>
</dbReference>
<dbReference type="InterPro" id="IPR006656">
    <property type="entry name" value="Mopterin_OxRdtase"/>
</dbReference>
<feature type="compositionally biased region" description="Basic and acidic residues" evidence="10">
    <location>
        <begin position="776"/>
        <end position="788"/>
    </location>
</feature>
<dbReference type="PIRSF" id="PIRSF000144">
    <property type="entry name" value="CbbBc"/>
    <property type="match status" value="1"/>
</dbReference>
<dbReference type="OrthoDB" id="9759518at2"/>
<dbReference type="Gene3D" id="3.40.228.10">
    <property type="entry name" value="Dimethylsulfoxide Reductase, domain 2"/>
    <property type="match status" value="1"/>
</dbReference>
<keyword evidence="14" id="KW-1185">Reference proteome</keyword>
<dbReference type="Proteomes" id="UP000199004">
    <property type="component" value="Unassembled WGS sequence"/>
</dbReference>
<dbReference type="SUPFAM" id="SSF50692">
    <property type="entry name" value="ADC-like"/>
    <property type="match status" value="1"/>
</dbReference>
<dbReference type="CDD" id="cd02767">
    <property type="entry name" value="MopB_ydeP"/>
    <property type="match status" value="1"/>
</dbReference>
<dbReference type="GO" id="GO:0030151">
    <property type="term" value="F:molybdenum ion binding"/>
    <property type="evidence" value="ECO:0007669"/>
    <property type="project" value="InterPro"/>
</dbReference>
<keyword evidence="4" id="KW-0004">4Fe-4S</keyword>
<feature type="region of interest" description="Disordered" evidence="10">
    <location>
        <begin position="762"/>
        <end position="788"/>
    </location>
</feature>
<keyword evidence="6" id="KW-0479">Metal-binding</keyword>
<reference evidence="13 14" key="1">
    <citation type="submission" date="2016-10" db="EMBL/GenBank/DDBJ databases">
        <authorList>
            <person name="de Groot N.N."/>
        </authorList>
    </citation>
    <scope>NUCLEOTIDE SEQUENCE [LARGE SCALE GENOMIC DNA]</scope>
    <source>
        <strain evidence="13 14">CGMCC 1.11147</strain>
    </source>
</reference>
<evidence type="ECO:0000259" key="11">
    <source>
        <dbReference type="Pfam" id="PF00384"/>
    </source>
</evidence>
<keyword evidence="9" id="KW-0411">Iron-sulfur</keyword>
<evidence type="ECO:0000259" key="12">
    <source>
        <dbReference type="Pfam" id="PF01568"/>
    </source>
</evidence>
<evidence type="ECO:0000313" key="13">
    <source>
        <dbReference type="EMBL" id="SDN15004.1"/>
    </source>
</evidence>
<dbReference type="SUPFAM" id="SSF53706">
    <property type="entry name" value="Formate dehydrogenase/DMSO reductase, domains 1-3"/>
    <property type="match status" value="1"/>
</dbReference>
<feature type="compositionally biased region" description="Basic and acidic residues" evidence="10">
    <location>
        <begin position="515"/>
        <end position="530"/>
    </location>
</feature>
<dbReference type="GO" id="GO:0051539">
    <property type="term" value="F:4 iron, 4 sulfur cluster binding"/>
    <property type="evidence" value="ECO:0007669"/>
    <property type="project" value="UniProtKB-KW"/>
</dbReference>
<comment type="cofactor">
    <cofactor evidence="2">
        <name>[4Fe-4S] cluster</name>
        <dbReference type="ChEBI" id="CHEBI:49883"/>
    </cofactor>
</comment>
<dbReference type="PANTHER" id="PTHR43105:SF4">
    <property type="entry name" value="PROTEIN YDEP"/>
    <property type="match status" value="1"/>
</dbReference>
<dbReference type="PANTHER" id="PTHR43105">
    <property type="entry name" value="RESPIRATORY NITRATE REDUCTASE"/>
    <property type="match status" value="1"/>
</dbReference>
<comment type="similarity">
    <text evidence="3">Belongs to the prokaryotic molybdopterin-containing oxidoreductase family.</text>
</comment>
<organism evidence="13 14">
    <name type="scientific">Nocardioides szechwanensis</name>
    <dbReference type="NCBI Taxonomy" id="1005944"/>
    <lineage>
        <taxon>Bacteria</taxon>
        <taxon>Bacillati</taxon>
        <taxon>Actinomycetota</taxon>
        <taxon>Actinomycetes</taxon>
        <taxon>Propionibacteriales</taxon>
        <taxon>Nocardioidaceae</taxon>
        <taxon>Nocardioides</taxon>
    </lineage>
</organism>
<dbReference type="InterPro" id="IPR041953">
    <property type="entry name" value="YdeP_MopB"/>
</dbReference>